<feature type="domain" description="UspA" evidence="2">
    <location>
        <begin position="1"/>
        <end position="133"/>
    </location>
</feature>
<dbReference type="AlphaFoldDB" id="A0A8J8GQX9"/>
<protein>
    <submittedName>
        <fullName evidence="3">Universal stress protein</fullName>
    </submittedName>
</protein>
<gene>
    <name evidence="3" type="ORF">HT576_21445</name>
</gene>
<proteinExistence type="inferred from homology"/>
<comment type="caution">
    <text evidence="3">The sequence shown here is derived from an EMBL/GenBank/DDBJ whole genome shotgun (WGS) entry which is preliminary data.</text>
</comment>
<dbReference type="InterPro" id="IPR006015">
    <property type="entry name" value="Universal_stress_UspA"/>
</dbReference>
<dbReference type="PRINTS" id="PR01438">
    <property type="entry name" value="UNVRSLSTRESS"/>
</dbReference>
<organism evidence="3 4">
    <name type="scientific">Haloterrigena gelatinilytica</name>
    <dbReference type="NCBI Taxonomy" id="2741724"/>
    <lineage>
        <taxon>Archaea</taxon>
        <taxon>Methanobacteriati</taxon>
        <taxon>Methanobacteriota</taxon>
        <taxon>Stenosarchaea group</taxon>
        <taxon>Halobacteria</taxon>
        <taxon>Halobacteriales</taxon>
        <taxon>Natrialbaceae</taxon>
        <taxon>Haloterrigena</taxon>
    </lineage>
</organism>
<dbReference type="RefSeq" id="WP_174703206.1">
    <property type="nucleotide sequence ID" value="NZ_JABURA010000002.1"/>
</dbReference>
<evidence type="ECO:0000313" key="4">
    <source>
        <dbReference type="Proteomes" id="UP000728647"/>
    </source>
</evidence>
<dbReference type="OrthoDB" id="105697at2157"/>
<feature type="domain" description="UspA" evidence="2">
    <location>
        <begin position="144"/>
        <end position="280"/>
    </location>
</feature>
<dbReference type="PANTHER" id="PTHR46268:SF6">
    <property type="entry name" value="UNIVERSAL STRESS PROTEIN UP12"/>
    <property type="match status" value="1"/>
</dbReference>
<evidence type="ECO:0000256" key="1">
    <source>
        <dbReference type="ARBA" id="ARBA00008791"/>
    </source>
</evidence>
<dbReference type="CDD" id="cd00293">
    <property type="entry name" value="USP-like"/>
    <property type="match status" value="2"/>
</dbReference>
<dbReference type="EMBL" id="JABURA010000002">
    <property type="protein sequence ID" value="NUB93555.1"/>
    <property type="molecule type" value="Genomic_DNA"/>
</dbReference>
<dbReference type="InterPro" id="IPR006016">
    <property type="entry name" value="UspA"/>
</dbReference>
<accession>A0A8J8GQX9</accession>
<evidence type="ECO:0000313" key="3">
    <source>
        <dbReference type="EMBL" id="NUB93555.1"/>
    </source>
</evidence>
<comment type="similarity">
    <text evidence="1">Belongs to the universal stress protein A family.</text>
</comment>
<dbReference type="PANTHER" id="PTHR46268">
    <property type="entry name" value="STRESS RESPONSE PROTEIN NHAX"/>
    <property type="match status" value="1"/>
</dbReference>
<dbReference type="Pfam" id="PF00582">
    <property type="entry name" value="Usp"/>
    <property type="match status" value="2"/>
</dbReference>
<dbReference type="Gene3D" id="3.40.50.620">
    <property type="entry name" value="HUPs"/>
    <property type="match status" value="2"/>
</dbReference>
<sequence length="287" mass="30125">MYDRLLVPTDGSGPANAALELAGRIASPTATLHVLVVTGAEDDCDGGPRDASERTVDELLDDARETVTADVEAVITEERRGDPGERILEYVEAADIEIVVVGAHGRRVADPVVLGRVTEGVVRDAPVPVLVARASDDIRTLYPFERVLVPTDGSDHARAALDLGIELAAETGATLHLLSVVDATGYGTGSESAALIDRLEENATRELEAAAERAATDGGVDVRTTVVRGSVHRAISAYAEANDVDLLVMGTHGRSDDGELPGSVTERVLRTAPAPVLTVRVRETNGS</sequence>
<dbReference type="Proteomes" id="UP000728647">
    <property type="component" value="Unassembled WGS sequence"/>
</dbReference>
<evidence type="ECO:0000259" key="2">
    <source>
        <dbReference type="Pfam" id="PF00582"/>
    </source>
</evidence>
<dbReference type="InterPro" id="IPR014729">
    <property type="entry name" value="Rossmann-like_a/b/a_fold"/>
</dbReference>
<name>A0A8J8GQX9_9EURY</name>
<reference evidence="3" key="1">
    <citation type="submission" date="2020-06" db="EMBL/GenBank/DDBJ databases">
        <title>Haloterrigena sp. nov., an extremely halophilic archaeon isolated from a saline sediment.</title>
        <authorList>
            <person name="Liu B.-B."/>
        </authorList>
    </citation>
    <scope>NUCLEOTIDE SEQUENCE</scope>
    <source>
        <strain evidence="3">SYSU A121-1</strain>
    </source>
</reference>
<dbReference type="SUPFAM" id="SSF52402">
    <property type="entry name" value="Adenine nucleotide alpha hydrolases-like"/>
    <property type="match status" value="2"/>
</dbReference>